<evidence type="ECO:0000313" key="3">
    <source>
        <dbReference type="EMBL" id="TLT01511.1"/>
    </source>
</evidence>
<keyword evidence="4" id="KW-1185">Reference proteome</keyword>
<reference evidence="3 4" key="1">
    <citation type="submission" date="2019-05" db="EMBL/GenBank/DDBJ databases">
        <title>Arcobacter cibarius and Arcobacter thereius providing challenges in identification an antibiotic susceptibility and Quinolone resistance.</title>
        <authorList>
            <person name="Busch A."/>
            <person name="Hanel I."/>
            <person name="Hotzel H."/>
            <person name="Tomaso H."/>
        </authorList>
    </citation>
    <scope>NUCLEOTIDE SEQUENCE [LARGE SCALE GENOMIC DNA]</scope>
    <source>
        <strain evidence="3 4">16CS0831-2</strain>
    </source>
</reference>
<name>A0A5J6RIL7_9BACT</name>
<evidence type="ECO:0000313" key="4">
    <source>
        <dbReference type="Proteomes" id="UP000305417"/>
    </source>
</evidence>
<accession>A0A5J6RIL7</accession>
<dbReference type="STRING" id="1442598.GCA_000522465_00926"/>
<reference evidence="2 5" key="2">
    <citation type="submission" date="2020-05" db="EMBL/GenBank/DDBJ databases">
        <title>Complete genome sequencing of Campylobacter and Arcobacter type strains.</title>
        <authorList>
            <person name="Miller W.G."/>
            <person name="Yee E."/>
        </authorList>
    </citation>
    <scope>NUCLEOTIDE SEQUENCE [LARGE SCALE GENOMIC DNA]</scope>
    <source>
        <strain evidence="2 5">LMG 21996</strain>
    </source>
</reference>
<sequence>MGKSFPHSYIVCECKQVSLGEIIFAIKEKGAKNLDDLGKITDAGSCCGCCRRSEDDIGEKKMELYLIQILNKFVG</sequence>
<dbReference type="InterPro" id="IPR007419">
    <property type="entry name" value="BFD-like_2Fe2S-bd_dom"/>
</dbReference>
<dbReference type="KEGG" id="acib:ACBT_1363"/>
<dbReference type="EMBL" id="VBUC01000002">
    <property type="protein sequence ID" value="TLT01511.1"/>
    <property type="molecule type" value="Genomic_DNA"/>
</dbReference>
<proteinExistence type="predicted"/>
<dbReference type="OrthoDB" id="5347051at2"/>
<protein>
    <submittedName>
        <fullName evidence="3">(2Fe-2S)-binding protein</fullName>
    </submittedName>
    <submittedName>
        <fullName evidence="2">BFD-like [2Fe-2S]-binding domain-containing protein</fullName>
    </submittedName>
</protein>
<dbReference type="Proteomes" id="UP000509513">
    <property type="component" value="Chromosome"/>
</dbReference>
<evidence type="ECO:0000313" key="2">
    <source>
        <dbReference type="EMBL" id="QKJ27272.1"/>
    </source>
</evidence>
<feature type="domain" description="BFD-like [2Fe-2S]-binding" evidence="1">
    <location>
        <begin position="10"/>
        <end position="53"/>
    </location>
</feature>
<dbReference type="Gene3D" id="1.10.10.1100">
    <property type="entry name" value="BFD-like [2Fe-2S]-binding domain"/>
    <property type="match status" value="1"/>
</dbReference>
<dbReference type="RefSeq" id="WP_024775057.1">
    <property type="nucleotide sequence ID" value="NZ_CP043857.1"/>
</dbReference>
<evidence type="ECO:0000313" key="5">
    <source>
        <dbReference type="Proteomes" id="UP000509513"/>
    </source>
</evidence>
<evidence type="ECO:0000259" key="1">
    <source>
        <dbReference type="Pfam" id="PF04324"/>
    </source>
</evidence>
<dbReference type="Pfam" id="PF04324">
    <property type="entry name" value="Fer2_BFD"/>
    <property type="match status" value="1"/>
</dbReference>
<organism evidence="2 5">
    <name type="scientific">Aliarcobacter cibarius</name>
    <dbReference type="NCBI Taxonomy" id="255507"/>
    <lineage>
        <taxon>Bacteria</taxon>
        <taxon>Pseudomonadati</taxon>
        <taxon>Campylobacterota</taxon>
        <taxon>Epsilonproteobacteria</taxon>
        <taxon>Campylobacterales</taxon>
        <taxon>Arcobacteraceae</taxon>
        <taxon>Aliarcobacter</taxon>
    </lineage>
</organism>
<dbReference type="Proteomes" id="UP000305417">
    <property type="component" value="Unassembled WGS sequence"/>
</dbReference>
<gene>
    <name evidence="2" type="ORF">ACBT_1363</name>
    <name evidence="3" type="ORF">FE247_01100</name>
</gene>
<dbReference type="InterPro" id="IPR041854">
    <property type="entry name" value="BFD-like_2Fe2S-bd_dom_sf"/>
</dbReference>
<dbReference type="EMBL" id="CP054051">
    <property type="protein sequence ID" value="QKJ27272.1"/>
    <property type="molecule type" value="Genomic_DNA"/>
</dbReference>
<dbReference type="AlphaFoldDB" id="A0A5J6RIL7"/>